<evidence type="ECO:0000313" key="2">
    <source>
        <dbReference type="EMBL" id="MCC3265918.1"/>
    </source>
</evidence>
<accession>A0ABS8GHR2</accession>
<dbReference type="InterPro" id="IPR010982">
    <property type="entry name" value="Lambda_DNA-bd_dom_sf"/>
</dbReference>
<dbReference type="SUPFAM" id="SSF47413">
    <property type="entry name" value="lambda repressor-like DNA-binding domains"/>
    <property type="match status" value="1"/>
</dbReference>
<evidence type="ECO:0000259" key="1">
    <source>
        <dbReference type="PROSITE" id="PS50943"/>
    </source>
</evidence>
<reference evidence="2" key="1">
    <citation type="submission" date="2021-10" db="EMBL/GenBank/DDBJ databases">
        <title>Novel species in genus Arthrobacter.</title>
        <authorList>
            <person name="Liu Y."/>
        </authorList>
    </citation>
    <scope>NUCLEOTIDE SEQUENCE</scope>
    <source>
        <strain evidence="2">Zg-Y786</strain>
    </source>
</reference>
<name>A0ABS8GHR2_9MICC</name>
<sequence length="106" mass="11665">MPGRDSFRGGEWAGGYAEGMDAYEDQLAAALILQIRAEMVVRHMDQKDLSEAAGMERSTLNRYLKGRRALPALTLFKVAGCFGMAPSELLREAEARVKRAHSSVHA</sequence>
<dbReference type="RefSeq" id="WP_227890736.1">
    <property type="nucleotide sequence ID" value="NZ_JAJFZQ010000005.1"/>
</dbReference>
<protein>
    <submittedName>
        <fullName evidence="2">Helix-turn-helix domain-containing protein</fullName>
    </submittedName>
</protein>
<proteinExistence type="predicted"/>
<organism evidence="2 3">
    <name type="scientific">Arthrobacter gengyunqii</name>
    <dbReference type="NCBI Taxonomy" id="2886940"/>
    <lineage>
        <taxon>Bacteria</taxon>
        <taxon>Bacillati</taxon>
        <taxon>Actinomycetota</taxon>
        <taxon>Actinomycetes</taxon>
        <taxon>Micrococcales</taxon>
        <taxon>Micrococcaceae</taxon>
        <taxon>Arthrobacter</taxon>
    </lineage>
</organism>
<gene>
    <name evidence="2" type="ORF">LJ752_07655</name>
</gene>
<keyword evidence="3" id="KW-1185">Reference proteome</keyword>
<dbReference type="InterPro" id="IPR001387">
    <property type="entry name" value="Cro/C1-type_HTH"/>
</dbReference>
<dbReference type="Gene3D" id="1.10.260.40">
    <property type="entry name" value="lambda repressor-like DNA-binding domains"/>
    <property type="match status" value="1"/>
</dbReference>
<dbReference type="EMBL" id="JAJFZQ010000005">
    <property type="protein sequence ID" value="MCC3265918.1"/>
    <property type="molecule type" value="Genomic_DNA"/>
</dbReference>
<comment type="caution">
    <text evidence="2">The sequence shown here is derived from an EMBL/GenBank/DDBJ whole genome shotgun (WGS) entry which is preliminary data.</text>
</comment>
<dbReference type="CDD" id="cd00093">
    <property type="entry name" value="HTH_XRE"/>
    <property type="match status" value="1"/>
</dbReference>
<dbReference type="PROSITE" id="PS50943">
    <property type="entry name" value="HTH_CROC1"/>
    <property type="match status" value="1"/>
</dbReference>
<dbReference type="SMART" id="SM00530">
    <property type="entry name" value="HTH_XRE"/>
    <property type="match status" value="1"/>
</dbReference>
<feature type="domain" description="HTH cro/C1-type" evidence="1">
    <location>
        <begin position="35"/>
        <end position="89"/>
    </location>
</feature>
<dbReference type="Pfam" id="PF01381">
    <property type="entry name" value="HTH_3"/>
    <property type="match status" value="1"/>
</dbReference>
<dbReference type="Proteomes" id="UP001139168">
    <property type="component" value="Unassembled WGS sequence"/>
</dbReference>
<evidence type="ECO:0000313" key="3">
    <source>
        <dbReference type="Proteomes" id="UP001139168"/>
    </source>
</evidence>